<evidence type="ECO:0000256" key="1">
    <source>
        <dbReference type="SAM" id="MobiDB-lite"/>
    </source>
</evidence>
<dbReference type="AlphaFoldDB" id="A0AAW0MKG4"/>
<reference evidence="3" key="1">
    <citation type="submission" date="2024-04" db="EMBL/GenBank/DDBJ databases">
        <title>Salinicola lusitanus LLJ914,a marine bacterium isolated from the Okinawa Trough.</title>
        <authorList>
            <person name="Li J."/>
        </authorList>
    </citation>
    <scope>NUCLEOTIDE SEQUENCE [LARGE SCALE GENOMIC DNA]</scope>
</reference>
<comment type="caution">
    <text evidence="2">The sequence shown here is derived from an EMBL/GenBank/DDBJ whole genome shotgun (WGS) entry which is preliminary data.</text>
</comment>
<evidence type="ECO:0000313" key="2">
    <source>
        <dbReference type="EMBL" id="KAK7877023.1"/>
    </source>
</evidence>
<feature type="region of interest" description="Disordered" evidence="1">
    <location>
        <begin position="1"/>
        <end position="31"/>
    </location>
</feature>
<sequence length="119" mass="13284">MICTKAVNGTTSPVTTSCRLPARAGQPRPRPAACPLQYLTLGLWGQQRADNGRCLVHCREVRTTAGHTRERGDQSGEESARHTHSDQSGPMSDIQNTTFERHSDQFRPITHERATFRPM</sequence>
<name>A0AAW0MKG4_9GOBI</name>
<gene>
    <name evidence="2" type="ORF">WMY93_032263</name>
</gene>
<dbReference type="PROSITE" id="PS51257">
    <property type="entry name" value="PROKAR_LIPOPROTEIN"/>
    <property type="match status" value="1"/>
</dbReference>
<keyword evidence="3" id="KW-1185">Reference proteome</keyword>
<accession>A0AAW0MKG4</accession>
<evidence type="ECO:0000313" key="3">
    <source>
        <dbReference type="Proteomes" id="UP001460270"/>
    </source>
</evidence>
<feature type="compositionally biased region" description="Basic and acidic residues" evidence="1">
    <location>
        <begin position="99"/>
        <end position="119"/>
    </location>
</feature>
<feature type="region of interest" description="Disordered" evidence="1">
    <location>
        <begin position="62"/>
        <end position="119"/>
    </location>
</feature>
<organism evidence="2 3">
    <name type="scientific">Mugilogobius chulae</name>
    <name type="common">yellowstripe goby</name>
    <dbReference type="NCBI Taxonomy" id="88201"/>
    <lineage>
        <taxon>Eukaryota</taxon>
        <taxon>Metazoa</taxon>
        <taxon>Chordata</taxon>
        <taxon>Craniata</taxon>
        <taxon>Vertebrata</taxon>
        <taxon>Euteleostomi</taxon>
        <taxon>Actinopterygii</taxon>
        <taxon>Neopterygii</taxon>
        <taxon>Teleostei</taxon>
        <taxon>Neoteleostei</taxon>
        <taxon>Acanthomorphata</taxon>
        <taxon>Gobiaria</taxon>
        <taxon>Gobiiformes</taxon>
        <taxon>Gobioidei</taxon>
        <taxon>Gobiidae</taxon>
        <taxon>Gobionellinae</taxon>
        <taxon>Mugilogobius</taxon>
    </lineage>
</organism>
<feature type="compositionally biased region" description="Polar residues" evidence="1">
    <location>
        <begin position="7"/>
        <end position="18"/>
    </location>
</feature>
<dbReference type="EMBL" id="JBBPFD010000730">
    <property type="protein sequence ID" value="KAK7877023.1"/>
    <property type="molecule type" value="Genomic_DNA"/>
</dbReference>
<protein>
    <submittedName>
        <fullName evidence="2">Uncharacterized protein</fullName>
    </submittedName>
</protein>
<feature type="compositionally biased region" description="Basic and acidic residues" evidence="1">
    <location>
        <begin position="62"/>
        <end position="85"/>
    </location>
</feature>
<dbReference type="Proteomes" id="UP001460270">
    <property type="component" value="Unassembled WGS sequence"/>
</dbReference>
<feature type="compositionally biased region" description="Low complexity" evidence="1">
    <location>
        <begin position="19"/>
        <end position="31"/>
    </location>
</feature>
<feature type="compositionally biased region" description="Polar residues" evidence="1">
    <location>
        <begin position="86"/>
        <end position="98"/>
    </location>
</feature>
<proteinExistence type="predicted"/>